<keyword evidence="2" id="KW-0695">RNA-directed DNA polymerase</keyword>
<dbReference type="GO" id="GO:0003964">
    <property type="term" value="F:RNA-directed DNA polymerase activity"/>
    <property type="evidence" value="ECO:0007669"/>
    <property type="project" value="UniProtKB-KW"/>
</dbReference>
<dbReference type="InterPro" id="IPR000477">
    <property type="entry name" value="RT_dom"/>
</dbReference>
<gene>
    <name evidence="2" type="primary">RTase</name>
    <name evidence="2" type="ORF">EVAR_34490_1</name>
</gene>
<evidence type="ECO:0000259" key="1">
    <source>
        <dbReference type="Pfam" id="PF00078"/>
    </source>
</evidence>
<comment type="caution">
    <text evidence="2">The sequence shown here is derived from an EMBL/GenBank/DDBJ whole genome shotgun (WGS) entry which is preliminary data.</text>
</comment>
<dbReference type="STRING" id="151549.A0A4C1WYA7"/>
<proteinExistence type="predicted"/>
<keyword evidence="2" id="KW-0808">Transferase</keyword>
<evidence type="ECO:0000313" key="3">
    <source>
        <dbReference type="Proteomes" id="UP000299102"/>
    </source>
</evidence>
<dbReference type="Pfam" id="PF00078">
    <property type="entry name" value="RVT_1"/>
    <property type="match status" value="1"/>
</dbReference>
<reference evidence="2 3" key="1">
    <citation type="journal article" date="2019" name="Commun. Biol.">
        <title>The bagworm genome reveals a unique fibroin gene that provides high tensile strength.</title>
        <authorList>
            <person name="Kono N."/>
            <person name="Nakamura H."/>
            <person name="Ohtoshi R."/>
            <person name="Tomita M."/>
            <person name="Numata K."/>
            <person name="Arakawa K."/>
        </authorList>
    </citation>
    <scope>NUCLEOTIDE SEQUENCE [LARGE SCALE GENOMIC DNA]</scope>
</reference>
<keyword evidence="2" id="KW-0548">Nucleotidyltransferase</keyword>
<keyword evidence="3" id="KW-1185">Reference proteome</keyword>
<name>A0A4C1WYA7_EUMVA</name>
<feature type="domain" description="Reverse transcriptase" evidence="1">
    <location>
        <begin position="5"/>
        <end position="81"/>
    </location>
</feature>
<dbReference type="OrthoDB" id="10050074at2759"/>
<organism evidence="2 3">
    <name type="scientific">Eumeta variegata</name>
    <name type="common">Bagworm moth</name>
    <name type="synonym">Eumeta japonica</name>
    <dbReference type="NCBI Taxonomy" id="151549"/>
    <lineage>
        <taxon>Eukaryota</taxon>
        <taxon>Metazoa</taxon>
        <taxon>Ecdysozoa</taxon>
        <taxon>Arthropoda</taxon>
        <taxon>Hexapoda</taxon>
        <taxon>Insecta</taxon>
        <taxon>Pterygota</taxon>
        <taxon>Neoptera</taxon>
        <taxon>Endopterygota</taxon>
        <taxon>Lepidoptera</taxon>
        <taxon>Glossata</taxon>
        <taxon>Ditrysia</taxon>
        <taxon>Tineoidea</taxon>
        <taxon>Psychidae</taxon>
        <taxon>Oiketicinae</taxon>
        <taxon>Eumeta</taxon>
    </lineage>
</organism>
<protein>
    <submittedName>
        <fullName evidence="2">Probable RNA-directed DNA polymerase from transposon BS</fullName>
    </submittedName>
</protein>
<dbReference type="Proteomes" id="UP000299102">
    <property type="component" value="Unassembled WGS sequence"/>
</dbReference>
<accession>A0A4C1WYA7</accession>
<sequence length="198" mass="22770">MRSVRAGVPQGSPLFYSAYVNDIPRPSTGVQFALFADDTALFLLSNCLRNILPRLQRAIDELTQWLRLWRIEVNPDKPVMIYVGPVFAHAQSDALYDLQIVQNKFCKRAADAPWYVKNYVLHRDLKLLTISKFMKDSSERFFDVVSSHLNLLLDSAVSYEPSPPHHFCRRPRNVLIDPPDDLTVEVEKLLELNKMAID</sequence>
<dbReference type="AlphaFoldDB" id="A0A4C1WYA7"/>
<evidence type="ECO:0000313" key="2">
    <source>
        <dbReference type="EMBL" id="GBP55015.1"/>
    </source>
</evidence>
<dbReference type="EMBL" id="BGZK01000659">
    <property type="protein sequence ID" value="GBP55015.1"/>
    <property type="molecule type" value="Genomic_DNA"/>
</dbReference>